<dbReference type="OrthoDB" id="6270329at2759"/>
<dbReference type="AlphaFoldDB" id="A0A8H5FLU7"/>
<feature type="region of interest" description="Disordered" evidence="7">
    <location>
        <begin position="229"/>
        <end position="275"/>
    </location>
</feature>
<gene>
    <name evidence="9" type="ORF">D9611_005837</name>
</gene>
<proteinExistence type="inferred from homology"/>
<organism evidence="9 10">
    <name type="scientific">Ephemerocybe angulata</name>
    <dbReference type="NCBI Taxonomy" id="980116"/>
    <lineage>
        <taxon>Eukaryota</taxon>
        <taxon>Fungi</taxon>
        <taxon>Dikarya</taxon>
        <taxon>Basidiomycota</taxon>
        <taxon>Agaricomycotina</taxon>
        <taxon>Agaricomycetes</taxon>
        <taxon>Agaricomycetidae</taxon>
        <taxon>Agaricales</taxon>
        <taxon>Agaricineae</taxon>
        <taxon>Psathyrellaceae</taxon>
        <taxon>Ephemerocybe</taxon>
    </lineage>
</organism>
<dbReference type="PROSITE" id="PS50089">
    <property type="entry name" value="ZF_RING_2"/>
    <property type="match status" value="1"/>
</dbReference>
<dbReference type="SUPFAM" id="SSF57850">
    <property type="entry name" value="RING/U-box"/>
    <property type="match status" value="1"/>
</dbReference>
<name>A0A8H5FLU7_9AGAR</name>
<evidence type="ECO:0000256" key="7">
    <source>
        <dbReference type="SAM" id="MobiDB-lite"/>
    </source>
</evidence>
<dbReference type="InterPro" id="IPR017907">
    <property type="entry name" value="Znf_RING_CS"/>
</dbReference>
<dbReference type="GO" id="GO:0008270">
    <property type="term" value="F:zinc ion binding"/>
    <property type="evidence" value="ECO:0007669"/>
    <property type="project" value="UniProtKB-KW"/>
</dbReference>
<evidence type="ECO:0000256" key="2">
    <source>
        <dbReference type="ARBA" id="ARBA00022723"/>
    </source>
</evidence>
<reference evidence="9 10" key="1">
    <citation type="journal article" date="2020" name="ISME J.">
        <title>Uncovering the hidden diversity of litter-decomposition mechanisms in mushroom-forming fungi.</title>
        <authorList>
            <person name="Floudas D."/>
            <person name="Bentzer J."/>
            <person name="Ahren D."/>
            <person name="Johansson T."/>
            <person name="Persson P."/>
            <person name="Tunlid A."/>
        </authorList>
    </citation>
    <scope>NUCLEOTIDE SEQUENCE [LARGE SCALE GENOMIC DNA]</scope>
    <source>
        <strain evidence="9 10">CBS 175.51</strain>
    </source>
</reference>
<evidence type="ECO:0000256" key="1">
    <source>
        <dbReference type="ARBA" id="ARBA00008518"/>
    </source>
</evidence>
<evidence type="ECO:0000259" key="8">
    <source>
        <dbReference type="PROSITE" id="PS50089"/>
    </source>
</evidence>
<evidence type="ECO:0000256" key="4">
    <source>
        <dbReference type="ARBA" id="ARBA00022833"/>
    </source>
</evidence>
<sequence>MPALSSECAVCLEEYTEPVCIPCGHLYCMKCVTEVVRYGGGNFGKCPTCKRDFNLCKSSKTIVIPDATFVPEAFKPFLLSPIRRIYAPESLDKEHEDTTPLKDKIKELEASVSEERDRVFQLEATLEADTRALDDLEAEVKGMKKDGKVREREARRKARELNKALQENKRLEEEIEKLKEANAALNSTNEELTEEIESYNVRRWGASIKSESDSDAGLEIIQCKYKAPTARVSRPRKRNLWDASDDEDSDDSVVEIPDPRPSAKRIKLSMPRVRR</sequence>
<dbReference type="InterPro" id="IPR001841">
    <property type="entry name" value="Znf_RING"/>
</dbReference>
<dbReference type="PROSITE" id="PS00518">
    <property type="entry name" value="ZF_RING_1"/>
    <property type="match status" value="1"/>
</dbReference>
<accession>A0A8H5FLU7</accession>
<keyword evidence="6" id="KW-0175">Coiled coil</keyword>
<comment type="caution">
    <text evidence="9">The sequence shown here is derived from an EMBL/GenBank/DDBJ whole genome shotgun (WGS) entry which is preliminary data.</text>
</comment>
<evidence type="ECO:0000256" key="5">
    <source>
        <dbReference type="PROSITE-ProRule" id="PRU00175"/>
    </source>
</evidence>
<dbReference type="Gene3D" id="1.10.287.1490">
    <property type="match status" value="1"/>
</dbReference>
<dbReference type="Proteomes" id="UP000541558">
    <property type="component" value="Unassembled WGS sequence"/>
</dbReference>
<feature type="compositionally biased region" description="Acidic residues" evidence="7">
    <location>
        <begin position="243"/>
        <end position="253"/>
    </location>
</feature>
<feature type="coiled-coil region" evidence="6">
    <location>
        <begin position="105"/>
        <end position="202"/>
    </location>
</feature>
<keyword evidence="2" id="KW-0479">Metal-binding</keyword>
<comment type="similarity">
    <text evidence="1">Belongs to the TRIM/RBCC family.</text>
</comment>
<dbReference type="InterPro" id="IPR018957">
    <property type="entry name" value="Znf_C3HC4_RING-type"/>
</dbReference>
<dbReference type="InterPro" id="IPR050143">
    <property type="entry name" value="TRIM/RBCC"/>
</dbReference>
<feature type="compositionally biased region" description="Basic residues" evidence="7">
    <location>
        <begin position="262"/>
        <end position="275"/>
    </location>
</feature>
<evidence type="ECO:0000256" key="3">
    <source>
        <dbReference type="ARBA" id="ARBA00022771"/>
    </source>
</evidence>
<keyword evidence="10" id="KW-1185">Reference proteome</keyword>
<dbReference type="PANTHER" id="PTHR24103">
    <property type="entry name" value="E3 UBIQUITIN-PROTEIN LIGASE TRIM"/>
    <property type="match status" value="1"/>
</dbReference>
<keyword evidence="3 5" id="KW-0863">Zinc-finger</keyword>
<evidence type="ECO:0000313" key="10">
    <source>
        <dbReference type="Proteomes" id="UP000541558"/>
    </source>
</evidence>
<evidence type="ECO:0000256" key="6">
    <source>
        <dbReference type="SAM" id="Coils"/>
    </source>
</evidence>
<dbReference type="EMBL" id="JAACJK010000002">
    <property type="protein sequence ID" value="KAF5341098.1"/>
    <property type="molecule type" value="Genomic_DNA"/>
</dbReference>
<protein>
    <recommendedName>
        <fullName evidence="8">RING-type domain-containing protein</fullName>
    </recommendedName>
</protein>
<feature type="domain" description="RING-type" evidence="8">
    <location>
        <begin position="8"/>
        <end position="50"/>
    </location>
</feature>
<dbReference type="Pfam" id="PF00097">
    <property type="entry name" value="zf-C3HC4"/>
    <property type="match status" value="1"/>
</dbReference>
<evidence type="ECO:0000313" key="9">
    <source>
        <dbReference type="EMBL" id="KAF5341098.1"/>
    </source>
</evidence>
<dbReference type="InterPro" id="IPR013083">
    <property type="entry name" value="Znf_RING/FYVE/PHD"/>
</dbReference>
<dbReference type="Gene3D" id="3.30.40.10">
    <property type="entry name" value="Zinc/RING finger domain, C3HC4 (zinc finger)"/>
    <property type="match status" value="1"/>
</dbReference>
<keyword evidence="4" id="KW-0862">Zinc</keyword>
<dbReference type="SMART" id="SM00184">
    <property type="entry name" value="RING"/>
    <property type="match status" value="1"/>
</dbReference>